<dbReference type="HOGENOM" id="CLU_049216_0_1_1"/>
<accession>C5DJX1</accession>
<dbReference type="OMA" id="IYRITQY"/>
<dbReference type="GeneID" id="8293283"/>
<evidence type="ECO:0000256" key="3">
    <source>
        <dbReference type="ARBA" id="ARBA00023140"/>
    </source>
</evidence>
<dbReference type="PANTHER" id="PTHR12652:SF50">
    <property type="entry name" value="PEROXIN 11"/>
    <property type="match status" value="1"/>
</dbReference>
<dbReference type="InterPro" id="IPR008733">
    <property type="entry name" value="PEX11"/>
</dbReference>
<evidence type="ECO:0000256" key="1">
    <source>
        <dbReference type="ARBA" id="ARBA00022593"/>
    </source>
</evidence>
<dbReference type="GO" id="GO:0016559">
    <property type="term" value="P:peroxisome fission"/>
    <property type="evidence" value="ECO:0007669"/>
    <property type="project" value="InterPro"/>
</dbReference>
<dbReference type="InParanoid" id="C5DJX1"/>
<name>C5DJX1_LACTC</name>
<keyword evidence="6" id="KW-1185">Reference proteome</keyword>
<evidence type="ECO:0000313" key="6">
    <source>
        <dbReference type="Proteomes" id="UP000002036"/>
    </source>
</evidence>
<dbReference type="Proteomes" id="UP000002036">
    <property type="component" value="Chromosome F"/>
</dbReference>
<sequence>MVCDLLVYHPSVSRLIRLLDASAGREKVLRLLQYLCRFLGEQYSMVLARKLQAEFALVRKMLRFLKPLNHLQAASKFFDNKIASDNVVRWCNVIKNLAYAGYLALDQVTLLRLLRLVPNTPITGTRIPRWSNWCWFAGLSAGLVLDLRQLQVAREQGRGDKEATKAVAADRAKALRRLLWDSLDTFIVLNNLKFLHSPDNSVGLAGVATSLFGLQGLWEAA</sequence>
<evidence type="ECO:0000256" key="2">
    <source>
        <dbReference type="ARBA" id="ARBA00023136"/>
    </source>
</evidence>
<keyword evidence="3" id="KW-0576">Peroxisome</keyword>
<organism evidence="5 6">
    <name type="scientific">Lachancea thermotolerans (strain ATCC 56472 / CBS 6340 / NRRL Y-8284)</name>
    <name type="common">Yeast</name>
    <name type="synonym">Kluyveromyces thermotolerans</name>
    <dbReference type="NCBI Taxonomy" id="559295"/>
    <lineage>
        <taxon>Eukaryota</taxon>
        <taxon>Fungi</taxon>
        <taxon>Dikarya</taxon>
        <taxon>Ascomycota</taxon>
        <taxon>Saccharomycotina</taxon>
        <taxon>Saccharomycetes</taxon>
        <taxon>Saccharomycetales</taxon>
        <taxon>Saccharomycetaceae</taxon>
        <taxon>Lachancea</taxon>
    </lineage>
</organism>
<keyword evidence="2" id="KW-0472">Membrane</keyword>
<evidence type="ECO:0000313" key="5">
    <source>
        <dbReference type="EMBL" id="CAR24610.1"/>
    </source>
</evidence>
<proteinExistence type="predicted"/>
<protein>
    <submittedName>
        <fullName evidence="5">KLTH0F19778p</fullName>
    </submittedName>
</protein>
<reference evidence="5 6" key="1">
    <citation type="journal article" date="2009" name="Genome Res.">
        <title>Comparative genomics of protoploid Saccharomycetaceae.</title>
        <authorList>
            <consortium name="The Genolevures Consortium"/>
            <person name="Souciet J.-L."/>
            <person name="Dujon B."/>
            <person name="Gaillardin C."/>
            <person name="Johnston M."/>
            <person name="Baret P.V."/>
            <person name="Cliften P."/>
            <person name="Sherman D.J."/>
            <person name="Weissenbach J."/>
            <person name="Westhof E."/>
            <person name="Wincker P."/>
            <person name="Jubin C."/>
            <person name="Poulain J."/>
            <person name="Barbe V."/>
            <person name="Segurens B."/>
            <person name="Artiguenave F."/>
            <person name="Anthouard V."/>
            <person name="Vacherie B."/>
            <person name="Val M.-E."/>
            <person name="Fulton R.S."/>
            <person name="Minx P."/>
            <person name="Wilson R."/>
            <person name="Durrens P."/>
            <person name="Jean G."/>
            <person name="Marck C."/>
            <person name="Martin T."/>
            <person name="Nikolski M."/>
            <person name="Rolland T."/>
            <person name="Seret M.-L."/>
            <person name="Casaregola S."/>
            <person name="Despons L."/>
            <person name="Fairhead C."/>
            <person name="Fischer G."/>
            <person name="Lafontaine I."/>
            <person name="Leh V."/>
            <person name="Lemaire M."/>
            <person name="de Montigny J."/>
            <person name="Neuveglise C."/>
            <person name="Thierry A."/>
            <person name="Blanc-Lenfle I."/>
            <person name="Bleykasten C."/>
            <person name="Diffels J."/>
            <person name="Fritsch E."/>
            <person name="Frangeul L."/>
            <person name="Goeffon A."/>
            <person name="Jauniaux N."/>
            <person name="Kachouri-Lafond R."/>
            <person name="Payen C."/>
            <person name="Potier S."/>
            <person name="Pribylova L."/>
            <person name="Ozanne C."/>
            <person name="Richard G.-F."/>
            <person name="Sacerdot C."/>
            <person name="Straub M.-L."/>
            <person name="Talla E."/>
        </authorList>
    </citation>
    <scope>NUCLEOTIDE SEQUENCE [LARGE SCALE GENOMIC DNA]</scope>
    <source>
        <strain evidence="6">ATCC 56472 / CBS 6340 / NRRL Y-8284</strain>
    </source>
</reference>
<dbReference type="PANTHER" id="PTHR12652">
    <property type="entry name" value="PEROXISOMAL BIOGENESIS FACTOR 11"/>
    <property type="match status" value="1"/>
</dbReference>
<dbReference type="STRING" id="559295.C5DJX1"/>
<dbReference type="AlphaFoldDB" id="C5DJX1"/>
<keyword evidence="1" id="KW-0962">Peroxisome biogenesis</keyword>
<dbReference type="OrthoDB" id="411017at2759"/>
<dbReference type="RefSeq" id="XP_002555047.1">
    <property type="nucleotide sequence ID" value="XM_002555001.1"/>
</dbReference>
<dbReference type="FunCoup" id="C5DJX1">
    <property type="interactions" value="286"/>
</dbReference>
<comment type="subcellular location">
    <subcellularLocation>
        <location evidence="4">Peroxisome membrane</location>
    </subcellularLocation>
</comment>
<gene>
    <name evidence="5" type="ordered locus">KLTH0F19778g</name>
</gene>
<dbReference type="GO" id="GO:0005778">
    <property type="term" value="C:peroxisomal membrane"/>
    <property type="evidence" value="ECO:0007669"/>
    <property type="project" value="UniProtKB-SubCell"/>
</dbReference>
<dbReference type="Pfam" id="PF05648">
    <property type="entry name" value="PEX11"/>
    <property type="match status" value="1"/>
</dbReference>
<dbReference type="EMBL" id="CU928170">
    <property type="protein sequence ID" value="CAR24610.1"/>
    <property type="molecule type" value="Genomic_DNA"/>
</dbReference>
<dbReference type="eggNOG" id="KOG4186">
    <property type="taxonomic scope" value="Eukaryota"/>
</dbReference>
<evidence type="ECO:0000256" key="4">
    <source>
        <dbReference type="ARBA" id="ARBA00046271"/>
    </source>
</evidence>
<dbReference type="KEGG" id="lth:KLTH0F19778g"/>